<dbReference type="Proteomes" id="UP001331761">
    <property type="component" value="Unassembled WGS sequence"/>
</dbReference>
<reference evidence="2 3" key="1">
    <citation type="submission" date="2019-10" db="EMBL/GenBank/DDBJ databases">
        <title>Assembly and Annotation for the nematode Trichostrongylus colubriformis.</title>
        <authorList>
            <person name="Martin J."/>
        </authorList>
    </citation>
    <scope>NUCLEOTIDE SEQUENCE [LARGE SCALE GENOMIC DNA]</scope>
    <source>
        <strain evidence="2">G859</strain>
        <tissue evidence="2">Whole worm</tissue>
    </source>
</reference>
<sequence>MTLCNEINARKVHGERNVFKIRVVKAFQSVNDSSHPNSLTTSTADRLRASYRRLKIARELEQQKRSNSIRTRRPVHNAPLPPKDSTAMTSS</sequence>
<feature type="region of interest" description="Disordered" evidence="1">
    <location>
        <begin position="58"/>
        <end position="91"/>
    </location>
</feature>
<protein>
    <submittedName>
        <fullName evidence="2">Uncharacterized protein</fullName>
    </submittedName>
</protein>
<name>A0AAN8IQN2_TRICO</name>
<evidence type="ECO:0000256" key="1">
    <source>
        <dbReference type="SAM" id="MobiDB-lite"/>
    </source>
</evidence>
<organism evidence="2 3">
    <name type="scientific">Trichostrongylus colubriformis</name>
    <name type="common">Black scour worm</name>
    <dbReference type="NCBI Taxonomy" id="6319"/>
    <lineage>
        <taxon>Eukaryota</taxon>
        <taxon>Metazoa</taxon>
        <taxon>Ecdysozoa</taxon>
        <taxon>Nematoda</taxon>
        <taxon>Chromadorea</taxon>
        <taxon>Rhabditida</taxon>
        <taxon>Rhabditina</taxon>
        <taxon>Rhabditomorpha</taxon>
        <taxon>Strongyloidea</taxon>
        <taxon>Trichostrongylidae</taxon>
        <taxon>Trichostrongylus</taxon>
    </lineage>
</organism>
<evidence type="ECO:0000313" key="2">
    <source>
        <dbReference type="EMBL" id="KAK5979728.1"/>
    </source>
</evidence>
<gene>
    <name evidence="2" type="ORF">GCK32_019954</name>
</gene>
<comment type="caution">
    <text evidence="2">The sequence shown here is derived from an EMBL/GenBank/DDBJ whole genome shotgun (WGS) entry which is preliminary data.</text>
</comment>
<dbReference type="EMBL" id="WIXE01008057">
    <property type="protein sequence ID" value="KAK5979728.1"/>
    <property type="molecule type" value="Genomic_DNA"/>
</dbReference>
<proteinExistence type="predicted"/>
<dbReference type="AlphaFoldDB" id="A0AAN8IQN2"/>
<accession>A0AAN8IQN2</accession>
<evidence type="ECO:0000313" key="3">
    <source>
        <dbReference type="Proteomes" id="UP001331761"/>
    </source>
</evidence>
<keyword evidence="3" id="KW-1185">Reference proteome</keyword>